<dbReference type="EMBL" id="BPQB01000078">
    <property type="protein sequence ID" value="GJE97899.1"/>
    <property type="molecule type" value="Genomic_DNA"/>
</dbReference>
<sequence length="506" mass="57906">MDRCLSIQEVVREIVRCFPHSLAAQDRRFFVGLACVSRVFYDPAMDLLWERLPGLGPLIHCLPDDTVKFGPGLPFSARIIRPPVGDEWSLLIRHARRVRAVFLQGSEGPGEARFATDLASLDILREYLPHPVLPRLRYLKLTKEFLTRAPAFLHSRLESITIYGIEAEGDFTLFLQKIQSTAPNLQMLHVTRDSESDDCSRAQISKIACALAKLESLDGWYHPLTKEAIAHLSNLPRFRTLSLLADQSNVRIWDLPSLGRFSSLTSLKLAFTPHTTPAEWTRFLRALASAPLERISVVVWTPDECHSTELIPFLEALGQFTHLSACEATMMSEVTRSVWDDTYLYNTALHPLLRARNMRSFTLEQFPISFSSPLLEEMAEAWPRLETIVLQPELELCPEYLPPLADLLYFTQRCPDLREVDMEFEGMSDEWTYHEHDEPEPDIPPSTLEHLKMQTTYIERLAAPLIATFLDRYFPKTRLSGDSTVDDELGTCDIDYVNQLRTRPRH</sequence>
<accession>A0A9P3LKP8</accession>
<keyword evidence="2" id="KW-1185">Reference proteome</keyword>
<protein>
    <recommendedName>
        <fullName evidence="3">F-box domain-containing protein</fullName>
    </recommendedName>
</protein>
<comment type="caution">
    <text evidence="1">The sequence shown here is derived from an EMBL/GenBank/DDBJ whole genome shotgun (WGS) entry which is preliminary data.</text>
</comment>
<name>A0A9P3LKP8_9APHY</name>
<organism evidence="1 2">
    <name type="scientific">Phanerochaete sordida</name>
    <dbReference type="NCBI Taxonomy" id="48140"/>
    <lineage>
        <taxon>Eukaryota</taxon>
        <taxon>Fungi</taxon>
        <taxon>Dikarya</taxon>
        <taxon>Basidiomycota</taxon>
        <taxon>Agaricomycotina</taxon>
        <taxon>Agaricomycetes</taxon>
        <taxon>Polyporales</taxon>
        <taxon>Phanerochaetaceae</taxon>
        <taxon>Phanerochaete</taxon>
    </lineage>
</organism>
<proteinExistence type="predicted"/>
<evidence type="ECO:0000313" key="1">
    <source>
        <dbReference type="EMBL" id="GJE97899.1"/>
    </source>
</evidence>
<dbReference type="AlphaFoldDB" id="A0A9P3LKP8"/>
<evidence type="ECO:0008006" key="3">
    <source>
        <dbReference type="Google" id="ProtNLM"/>
    </source>
</evidence>
<evidence type="ECO:0000313" key="2">
    <source>
        <dbReference type="Proteomes" id="UP000703269"/>
    </source>
</evidence>
<dbReference type="OrthoDB" id="3543113at2759"/>
<gene>
    <name evidence="1" type="ORF">PsYK624_141210</name>
</gene>
<dbReference type="SUPFAM" id="SSF52047">
    <property type="entry name" value="RNI-like"/>
    <property type="match status" value="1"/>
</dbReference>
<reference evidence="1 2" key="1">
    <citation type="submission" date="2021-08" db="EMBL/GenBank/DDBJ databases">
        <title>Draft Genome Sequence of Phanerochaete sordida strain YK-624.</title>
        <authorList>
            <person name="Mori T."/>
            <person name="Dohra H."/>
            <person name="Suzuki T."/>
            <person name="Kawagishi H."/>
            <person name="Hirai H."/>
        </authorList>
    </citation>
    <scope>NUCLEOTIDE SEQUENCE [LARGE SCALE GENOMIC DNA]</scope>
    <source>
        <strain evidence="1 2">YK-624</strain>
    </source>
</reference>
<dbReference type="InterPro" id="IPR032675">
    <property type="entry name" value="LRR_dom_sf"/>
</dbReference>
<dbReference type="Proteomes" id="UP000703269">
    <property type="component" value="Unassembled WGS sequence"/>
</dbReference>
<dbReference type="Gene3D" id="3.80.10.10">
    <property type="entry name" value="Ribonuclease Inhibitor"/>
    <property type="match status" value="1"/>
</dbReference>